<reference evidence="9" key="1">
    <citation type="submission" date="2012-12" db="EMBL/GenBank/DDBJ databases">
        <title>Identification and characterization of a phenylalanine ammonia-lyase gene family in Isatis indigotica Fort.</title>
        <authorList>
            <person name="Liu Q."/>
            <person name="Chen J."/>
            <person name="Zhou X."/>
            <person name="Di P."/>
            <person name="Xiao Y."/>
            <person name="Xuan H."/>
            <person name="Zhang L."/>
            <person name="Chen W."/>
        </authorList>
    </citation>
    <scope>NUCLEOTIDE SEQUENCE</scope>
    <source>
        <tissue evidence="9">Salivary gland</tissue>
    </source>
</reference>
<evidence type="ECO:0000256" key="2">
    <source>
        <dbReference type="ARBA" id="ARBA00007470"/>
    </source>
</evidence>
<dbReference type="InterPro" id="IPR035935">
    <property type="entry name" value="TFB5-like_sf"/>
</dbReference>
<dbReference type="Pfam" id="PF06331">
    <property type="entry name" value="Tfb5"/>
    <property type="match status" value="1"/>
</dbReference>
<proteinExistence type="evidence at transcript level"/>
<evidence type="ECO:0000313" key="9">
    <source>
        <dbReference type="EMBL" id="JAA66911.1"/>
    </source>
</evidence>
<comment type="function">
    <text evidence="8">In NER, TFIIH acts by opening DNA around the lesion to allow the excision of the damaged oligonucleotide and its replacement by a new DNA fragment. In transcription, TFIIH has an essential role in transcription initiation. When the pre-initiation complex (PIC) has been established, TFIIH is required for promoter opening and promoter escape.</text>
</comment>
<evidence type="ECO:0000256" key="5">
    <source>
        <dbReference type="ARBA" id="ARBA00023163"/>
    </source>
</evidence>
<keyword evidence="4 8" id="KW-0805">Transcription regulation</keyword>
<dbReference type="GO" id="GO:0006367">
    <property type="term" value="P:transcription initiation at RNA polymerase II promoter"/>
    <property type="evidence" value="ECO:0007669"/>
    <property type="project" value="UniProtKB-UniRule"/>
</dbReference>
<reference evidence="10" key="2">
    <citation type="submission" date="2016-02" db="EMBL/GenBank/DDBJ databases">
        <title>RNAseq analyses of the midgut from blood- or serum-fed Ixodes ricinus ticks.</title>
        <authorList>
            <person name="Perner J."/>
            <person name="Provaznik J."/>
            <person name="Schrenkova J."/>
            <person name="Urbanova V."/>
            <person name="Ribeiro J.M."/>
            <person name="Kopacek P."/>
        </authorList>
    </citation>
    <scope>NUCLEOTIDE SEQUENCE</scope>
    <source>
        <tissue evidence="10">Gut</tissue>
    </source>
</reference>
<dbReference type="GO" id="GO:0000439">
    <property type="term" value="C:transcription factor TFIIH core complex"/>
    <property type="evidence" value="ECO:0007669"/>
    <property type="project" value="UniProtKB-UniRule"/>
</dbReference>
<keyword evidence="6 8" id="KW-0234">DNA repair</keyword>
<protein>
    <recommendedName>
        <fullName evidence="8">General transcription and DNA repair factor IIH subunit TFB5</fullName>
    </recommendedName>
</protein>
<dbReference type="SMART" id="SM01395">
    <property type="entry name" value="Tbf5"/>
    <property type="match status" value="1"/>
</dbReference>
<name>A0A0K8R773_IXORI</name>
<dbReference type="PANTHER" id="PTHR28580">
    <property type="entry name" value="GENERAL TRANSCRIPTION FACTOR IIH SUBUNIT 5"/>
    <property type="match status" value="1"/>
</dbReference>
<evidence type="ECO:0000256" key="8">
    <source>
        <dbReference type="RuleBase" id="RU368032"/>
    </source>
</evidence>
<dbReference type="PANTHER" id="PTHR28580:SF1">
    <property type="entry name" value="GENERAL TRANSCRIPTION FACTOR IIH SUBUNIT 5"/>
    <property type="match status" value="1"/>
</dbReference>
<dbReference type="SUPFAM" id="SSF142897">
    <property type="entry name" value="TFB5-like"/>
    <property type="match status" value="1"/>
</dbReference>
<evidence type="ECO:0000256" key="7">
    <source>
        <dbReference type="ARBA" id="ARBA00023242"/>
    </source>
</evidence>
<dbReference type="EMBL" id="GADI01006897">
    <property type="protein sequence ID" value="JAA66911.1"/>
    <property type="molecule type" value="mRNA"/>
</dbReference>
<dbReference type="GO" id="GO:0006294">
    <property type="term" value="P:nucleotide-excision repair, preincision complex assembly"/>
    <property type="evidence" value="ECO:0007669"/>
    <property type="project" value="TreeGrafter"/>
</dbReference>
<organism evidence="9">
    <name type="scientific">Ixodes ricinus</name>
    <name type="common">Common tick</name>
    <name type="synonym">Acarus ricinus</name>
    <dbReference type="NCBI Taxonomy" id="34613"/>
    <lineage>
        <taxon>Eukaryota</taxon>
        <taxon>Metazoa</taxon>
        <taxon>Ecdysozoa</taxon>
        <taxon>Arthropoda</taxon>
        <taxon>Chelicerata</taxon>
        <taxon>Arachnida</taxon>
        <taxon>Acari</taxon>
        <taxon>Parasitiformes</taxon>
        <taxon>Ixodida</taxon>
        <taxon>Ixodoidea</taxon>
        <taxon>Ixodidae</taxon>
        <taxon>Ixodinae</taxon>
        <taxon>Ixodes</taxon>
    </lineage>
</organism>
<comment type="subunit">
    <text evidence="8">Component of the 7-subunit TFIIH core complex.</text>
</comment>
<keyword evidence="5 8" id="KW-0804">Transcription</keyword>
<keyword evidence="7 8" id="KW-0539">Nucleus</keyword>
<dbReference type="GO" id="GO:0005675">
    <property type="term" value="C:transcription factor TFIIH holo complex"/>
    <property type="evidence" value="ECO:0007669"/>
    <property type="project" value="TreeGrafter"/>
</dbReference>
<evidence type="ECO:0000256" key="6">
    <source>
        <dbReference type="ARBA" id="ARBA00023204"/>
    </source>
</evidence>
<dbReference type="EMBL" id="GEFM01001762">
    <property type="protein sequence ID" value="JAP74034.1"/>
    <property type="molecule type" value="mRNA"/>
</dbReference>
<dbReference type="FunFam" id="3.30.70.1220:FF:000001">
    <property type="entry name" value="General transcription factor IIH subunit 5"/>
    <property type="match status" value="1"/>
</dbReference>
<evidence type="ECO:0000256" key="3">
    <source>
        <dbReference type="ARBA" id="ARBA00022763"/>
    </source>
</evidence>
<sequence length="71" mass="8126">MVHVMKGILVECDPAMKQFLLHLDDTNALGRKFIIQDLDETHVFITADILDTLQNKIDDIMDQISFPLAEK</sequence>
<evidence type="ECO:0000256" key="1">
    <source>
        <dbReference type="ARBA" id="ARBA00004123"/>
    </source>
</evidence>
<dbReference type="InterPro" id="IPR009400">
    <property type="entry name" value="TFIIH_TTDA/Tfb5"/>
</dbReference>
<keyword evidence="3 8" id="KW-0227">DNA damage</keyword>
<evidence type="ECO:0000313" key="10">
    <source>
        <dbReference type="EMBL" id="JAP74034.1"/>
    </source>
</evidence>
<dbReference type="Gene3D" id="3.30.70.1220">
    <property type="entry name" value="TFB5-like"/>
    <property type="match status" value="1"/>
</dbReference>
<accession>A0A0K8R773</accession>
<evidence type="ECO:0000256" key="4">
    <source>
        <dbReference type="ARBA" id="ARBA00023015"/>
    </source>
</evidence>
<comment type="subcellular location">
    <subcellularLocation>
        <location evidence="1 8">Nucleus</location>
    </subcellularLocation>
</comment>
<comment type="similarity">
    <text evidence="2 8">Belongs to the TFB5 family.</text>
</comment>
<dbReference type="AlphaFoldDB" id="A0A0K8R773"/>